<feature type="compositionally biased region" description="Basic and acidic residues" evidence="8">
    <location>
        <begin position="83"/>
        <end position="97"/>
    </location>
</feature>
<feature type="transmembrane region" description="Helical" evidence="7">
    <location>
        <begin position="30"/>
        <end position="56"/>
    </location>
</feature>
<keyword evidence="5 7" id="KW-0862">Zinc</keyword>
<keyword evidence="3 7" id="KW-0479">Metal-binding</keyword>
<evidence type="ECO:0000313" key="12">
    <source>
        <dbReference type="Proteomes" id="UP000694865"/>
    </source>
</evidence>
<dbReference type="Gene3D" id="2.60.40.1730">
    <property type="entry name" value="tricorn interacting facor f3 domain"/>
    <property type="match status" value="1"/>
</dbReference>
<name>A0ABM0GIF9_SACKO</name>
<feature type="region of interest" description="Disordered" evidence="8">
    <location>
        <begin position="79"/>
        <end position="99"/>
    </location>
</feature>
<dbReference type="SUPFAM" id="SSF55486">
    <property type="entry name" value="Metalloproteases ('zincins'), catalytic domain"/>
    <property type="match status" value="1"/>
</dbReference>
<dbReference type="RefSeq" id="XP_002730532.1">
    <property type="nucleotide sequence ID" value="XM_002730486.1"/>
</dbReference>
<evidence type="ECO:0000256" key="1">
    <source>
        <dbReference type="ARBA" id="ARBA00010136"/>
    </source>
</evidence>
<keyword evidence="7" id="KW-1133">Transmembrane helix</keyword>
<dbReference type="InterPro" id="IPR024571">
    <property type="entry name" value="ERAP1-like_C_dom"/>
</dbReference>
<keyword evidence="7" id="KW-0031">Aminopeptidase</keyword>
<dbReference type="Pfam" id="PF01433">
    <property type="entry name" value="Peptidase_M1"/>
    <property type="match status" value="1"/>
</dbReference>
<dbReference type="InterPro" id="IPR014782">
    <property type="entry name" value="Peptidase_M1_dom"/>
</dbReference>
<evidence type="ECO:0000256" key="8">
    <source>
        <dbReference type="SAM" id="MobiDB-lite"/>
    </source>
</evidence>
<dbReference type="Gene3D" id="2.60.40.1910">
    <property type="match status" value="1"/>
</dbReference>
<evidence type="ECO:0000256" key="4">
    <source>
        <dbReference type="ARBA" id="ARBA00022801"/>
    </source>
</evidence>
<evidence type="ECO:0000256" key="6">
    <source>
        <dbReference type="ARBA" id="ARBA00023049"/>
    </source>
</evidence>
<evidence type="ECO:0000256" key="5">
    <source>
        <dbReference type="ARBA" id="ARBA00022833"/>
    </source>
</evidence>
<dbReference type="Proteomes" id="UP000694865">
    <property type="component" value="Unplaced"/>
</dbReference>
<dbReference type="InterPro" id="IPR034016">
    <property type="entry name" value="M1_APN-typ"/>
</dbReference>
<dbReference type="InterPro" id="IPR042097">
    <property type="entry name" value="Aminopeptidase_N-like_N_sf"/>
</dbReference>
<dbReference type="PANTHER" id="PTHR11533">
    <property type="entry name" value="PROTEASE M1 ZINC METALLOPROTEASE"/>
    <property type="match status" value="1"/>
</dbReference>
<protein>
    <recommendedName>
        <fullName evidence="7">Aminopeptidase</fullName>
        <ecNumber evidence="7">3.4.11.-</ecNumber>
    </recommendedName>
</protein>
<dbReference type="InterPro" id="IPR027268">
    <property type="entry name" value="Peptidase_M4/M1_CTD_sf"/>
</dbReference>
<feature type="domain" description="Aminopeptidase N-like N-terminal" evidence="11">
    <location>
        <begin position="105"/>
        <end position="297"/>
    </location>
</feature>
<keyword evidence="7" id="KW-0472">Membrane</keyword>
<dbReference type="InterPro" id="IPR050344">
    <property type="entry name" value="Peptidase_M1_aminopeptidases"/>
</dbReference>
<reference evidence="13" key="1">
    <citation type="submission" date="2025-08" db="UniProtKB">
        <authorList>
            <consortium name="RefSeq"/>
        </authorList>
    </citation>
    <scope>IDENTIFICATION</scope>
    <source>
        <tissue evidence="13">Testes</tissue>
    </source>
</reference>
<gene>
    <name evidence="13" type="primary">LOC100368059</name>
</gene>
<evidence type="ECO:0000256" key="2">
    <source>
        <dbReference type="ARBA" id="ARBA00022670"/>
    </source>
</evidence>
<dbReference type="CDD" id="cd09601">
    <property type="entry name" value="M1_APN-Q_like"/>
    <property type="match status" value="1"/>
</dbReference>
<evidence type="ECO:0000259" key="11">
    <source>
        <dbReference type="Pfam" id="PF17900"/>
    </source>
</evidence>
<evidence type="ECO:0000259" key="9">
    <source>
        <dbReference type="Pfam" id="PF01433"/>
    </source>
</evidence>
<keyword evidence="4 7" id="KW-0378">Hydrolase</keyword>
<evidence type="ECO:0000256" key="7">
    <source>
        <dbReference type="RuleBase" id="RU364040"/>
    </source>
</evidence>
<dbReference type="Gene3D" id="1.10.390.10">
    <property type="entry name" value="Neutral Protease Domain 2"/>
    <property type="match status" value="1"/>
</dbReference>
<keyword evidence="7" id="KW-0812">Transmembrane</keyword>
<evidence type="ECO:0000259" key="10">
    <source>
        <dbReference type="Pfam" id="PF11838"/>
    </source>
</evidence>
<keyword evidence="12" id="KW-1185">Reference proteome</keyword>
<sequence>MVKLHDNTTFTLCVNSKAVKPSRHRSGYYITARTICCLSVILLVLFAGVACLFYFAPHVASSGQECVQVSRFKETNCTIPKPVEPKDPPPEKRDPFEGRLPNSLKPNHYTIKLKVYLDEEDKEDRFTYEGEVSVVVHCFEPTNIIKIHSRELSLQQSDTQVIDTEGNTMTITNQSDDTLYEFFIIELSSNLAAGKDYLVRLVFTAPLTNDGYGIYRTSYNDPEPRWLIASQYQPSGARQAYPCFDEPNFKATFDMIIIHRDTRNALTSMPVSNIIAHGVDNWVESHFQTSVVMSTYLMAIYRVWAQPSLIHATNYSLETGNAMLAYYEKYYGVPYPLPKLDSVAVPGTGGGMENWGLVIYGESEMTYDEMVHSPSRKQSVASITAHEVVHMWFGNLVTMDWWDHLWLNEGFATFTANIGVDFVEPGLTIVSTYTTWRNSCSMIRVKMGISYNMVRNEIYACSGTSLLRDSAAAFRVDSRSSTSRPIIVETGWNDEVKGMFDGITYTKGSAIVQHMKCFLSDEVIDSGISDYFRTYAYGNVVSDDLWMTLTKADVGHKNTNVKKVMDTWTLQAGHPVVTVNRTGPDTAVATQQYFMMDPHDFYDAKYNHMGYTWYVPLTYTFGNDPDFDKPEQAWLNKDEPGVLNLSNVGENDWLLVNVNKWGFYRVNYDDDNWGRLANQLKHDYTVIPIRSRTSIMDDAFKISQPGHTDHVNALRLTEYMDKEFEYVPWDSVIGNIEFTRSMLMRTAEYGMFEIYWRHQITPVYESLGWDFSQGTDLDYFNRVNAIDTACLYGNKDCVEQALVQFRDWMNTGDNAIRDEVRPTVYCTAIKHGGVEEWEFAYTQVIEGSLGLIEIKRLQNAMGCTRMSWLLQRYLEDDAFDTITVISEIRDKSSIGYSVAWDYTMNNFDSLGMGVSDLDDTDYDYEQLKVFGAKHADMPPAFAGGFYGAMQKVETNMAWMDRNKNRIKQWLLDVTINAL</sequence>
<organism evidence="12 13">
    <name type="scientific">Saccoglossus kowalevskii</name>
    <name type="common">Acorn worm</name>
    <dbReference type="NCBI Taxonomy" id="10224"/>
    <lineage>
        <taxon>Eukaryota</taxon>
        <taxon>Metazoa</taxon>
        <taxon>Hemichordata</taxon>
        <taxon>Enteropneusta</taxon>
        <taxon>Harrimaniidae</taxon>
        <taxon>Saccoglossus</taxon>
    </lineage>
</organism>
<evidence type="ECO:0000313" key="13">
    <source>
        <dbReference type="RefSeq" id="XP_002730532.1"/>
    </source>
</evidence>
<accession>A0ABM0GIF9</accession>
<dbReference type="Gene3D" id="1.25.50.20">
    <property type="match status" value="1"/>
</dbReference>
<dbReference type="PANTHER" id="PTHR11533:SF301">
    <property type="entry name" value="AMINOPEPTIDASE"/>
    <property type="match status" value="1"/>
</dbReference>
<comment type="similarity">
    <text evidence="1 7">Belongs to the peptidase M1 family.</text>
</comment>
<dbReference type="InterPro" id="IPR001930">
    <property type="entry name" value="Peptidase_M1"/>
</dbReference>
<evidence type="ECO:0000256" key="3">
    <source>
        <dbReference type="ARBA" id="ARBA00022723"/>
    </source>
</evidence>
<keyword evidence="6 7" id="KW-0482">Metalloprotease</keyword>
<dbReference type="Pfam" id="PF17900">
    <property type="entry name" value="Peptidase_M1_N"/>
    <property type="match status" value="1"/>
</dbReference>
<feature type="domain" description="Peptidase M1 membrane alanine aminopeptidase" evidence="9">
    <location>
        <begin position="315"/>
        <end position="568"/>
    </location>
</feature>
<dbReference type="EC" id="3.4.11.-" evidence="7"/>
<proteinExistence type="inferred from homology"/>
<feature type="domain" description="ERAP1-like C-terminal" evidence="10">
    <location>
        <begin position="653"/>
        <end position="910"/>
    </location>
</feature>
<dbReference type="GeneID" id="100368059"/>
<dbReference type="PRINTS" id="PR00756">
    <property type="entry name" value="ALADIPTASE"/>
</dbReference>
<comment type="cofactor">
    <cofactor evidence="7">
        <name>Zn(2+)</name>
        <dbReference type="ChEBI" id="CHEBI:29105"/>
    </cofactor>
    <text evidence="7">Binds 1 zinc ion per subunit.</text>
</comment>
<keyword evidence="2 7" id="KW-0645">Protease</keyword>
<dbReference type="SUPFAM" id="SSF63737">
    <property type="entry name" value="Leukotriene A4 hydrolase N-terminal domain"/>
    <property type="match status" value="1"/>
</dbReference>
<dbReference type="Pfam" id="PF11838">
    <property type="entry name" value="ERAP1_C"/>
    <property type="match status" value="1"/>
</dbReference>
<dbReference type="InterPro" id="IPR045357">
    <property type="entry name" value="Aminopeptidase_N-like_N"/>
</dbReference>